<dbReference type="EMBL" id="JAUFPT010000092">
    <property type="protein sequence ID" value="MDN3574058.1"/>
    <property type="molecule type" value="Genomic_DNA"/>
</dbReference>
<sequence>MASTLELDGLNELRAALIEERQIIVASVRKLRETRRQRGTFVMGDGSEAGPRLVAVQQQIAVVESIIATLMASEAHDV</sequence>
<reference evidence="2" key="1">
    <citation type="journal article" date="2019" name="Int. J. Syst. Evol. Microbiol.">
        <title>The Global Catalogue of Microorganisms (GCM) 10K type strain sequencing project: providing services to taxonomists for standard genome sequencing and annotation.</title>
        <authorList>
            <consortium name="The Broad Institute Genomics Platform"/>
            <consortium name="The Broad Institute Genome Sequencing Center for Infectious Disease"/>
            <person name="Wu L."/>
            <person name="Ma J."/>
        </authorList>
    </citation>
    <scope>NUCLEOTIDE SEQUENCE [LARGE SCALE GENOMIC DNA]</scope>
    <source>
        <strain evidence="2">CECT 7806</strain>
    </source>
</reference>
<accession>A0ABT8AVT6</accession>
<dbReference type="RefSeq" id="WP_238289259.1">
    <property type="nucleotide sequence ID" value="NZ_BPQS01000014.1"/>
</dbReference>
<evidence type="ECO:0000313" key="2">
    <source>
        <dbReference type="Proteomes" id="UP001244297"/>
    </source>
</evidence>
<name>A0ABT8AVT6_9HYPH</name>
<gene>
    <name evidence="1" type="ORF">QWZ18_26080</name>
</gene>
<dbReference type="Proteomes" id="UP001244297">
    <property type="component" value="Unassembled WGS sequence"/>
</dbReference>
<protein>
    <submittedName>
        <fullName evidence="1">HOOK family protein</fullName>
    </submittedName>
</protein>
<evidence type="ECO:0000313" key="1">
    <source>
        <dbReference type="EMBL" id="MDN3574058.1"/>
    </source>
</evidence>
<keyword evidence="2" id="KW-1185">Reference proteome</keyword>
<organism evidence="1 2">
    <name type="scientific">Methylobacterium longum</name>
    <dbReference type="NCBI Taxonomy" id="767694"/>
    <lineage>
        <taxon>Bacteria</taxon>
        <taxon>Pseudomonadati</taxon>
        <taxon>Pseudomonadota</taxon>
        <taxon>Alphaproteobacteria</taxon>
        <taxon>Hyphomicrobiales</taxon>
        <taxon>Methylobacteriaceae</taxon>
        <taxon>Methylobacterium</taxon>
    </lineage>
</organism>
<comment type="caution">
    <text evidence="1">The sequence shown here is derived from an EMBL/GenBank/DDBJ whole genome shotgun (WGS) entry which is preliminary data.</text>
</comment>
<proteinExistence type="predicted"/>